<dbReference type="SMART" id="SM01144">
    <property type="entry name" value="DTW"/>
    <property type="match status" value="1"/>
</dbReference>
<comment type="caution">
    <text evidence="9">The sequence shown here is derived from an EMBL/GenBank/DDBJ whole genome shotgun (WGS) entry which is preliminary data.</text>
</comment>
<dbReference type="EMBL" id="JBJKBG010000001">
    <property type="protein sequence ID" value="KAL3755286.1"/>
    <property type="molecule type" value="Genomic_DNA"/>
</dbReference>
<evidence type="ECO:0000256" key="2">
    <source>
        <dbReference type="ARBA" id="ARBA00022679"/>
    </source>
</evidence>
<evidence type="ECO:0000259" key="8">
    <source>
        <dbReference type="SMART" id="SM01144"/>
    </source>
</evidence>
<protein>
    <recommendedName>
        <fullName evidence="1">tRNA-uridine aminocarboxypropyltransferase</fullName>
        <ecNumber evidence="1">2.5.1.25</ecNumber>
    </recommendedName>
</protein>
<keyword evidence="4" id="KW-0819">tRNA processing</keyword>
<evidence type="ECO:0000256" key="1">
    <source>
        <dbReference type="ARBA" id="ARBA00012386"/>
    </source>
</evidence>
<dbReference type="Proteomes" id="UP001634007">
    <property type="component" value="Unassembled WGS sequence"/>
</dbReference>
<comment type="catalytic activity">
    <reaction evidence="6">
        <text>a uridine in tRNA + S-adenosyl-L-methionine = a 3-[(3S)-3-amino-3-carboxypropyl]uridine in tRNA + S-methyl-5'-thioadenosine + H(+)</text>
        <dbReference type="Rhea" id="RHEA:62432"/>
        <dbReference type="Rhea" id="RHEA-COMP:13339"/>
        <dbReference type="Rhea" id="RHEA-COMP:16092"/>
        <dbReference type="ChEBI" id="CHEBI:15378"/>
        <dbReference type="ChEBI" id="CHEBI:17509"/>
        <dbReference type="ChEBI" id="CHEBI:59789"/>
        <dbReference type="ChEBI" id="CHEBI:65315"/>
        <dbReference type="ChEBI" id="CHEBI:82930"/>
        <dbReference type="EC" id="2.5.1.25"/>
    </reaction>
</comment>
<dbReference type="Pfam" id="PF03942">
    <property type="entry name" value="DTW"/>
    <property type="match status" value="1"/>
</dbReference>
<sequence length="296" mass="32419">MHEEEEEARSIYRPEPNKPSRGSHLASVRMDPPAARLPSDAAAPAPARRRVVCPGCDRPARVCLCHVIPTPPIPTAARVVVLHHPHESRHKLSTVPVLSRCLLNSTVLLHRKLRPGLSPLLDRSPPSIYLFPPSSSSSSSTTSPCLTLSQLRASDLLRRAEPEGLVVIAFDATWKHAREMVSASEEYLSRFAVRVCLDFDYDESVDGGSIYDSELLLRKEPYGGCVSTMEAVARVLRAVEANGEEVERRLIGVLKEMVRLQASFLKPVKPRNKLLKKGKQSAATEENGAEAGAGAE</sequence>
<name>A0ABD3LZP2_EUCGL</name>
<dbReference type="EC" id="2.5.1.25" evidence="1"/>
<evidence type="ECO:0000313" key="10">
    <source>
        <dbReference type="Proteomes" id="UP001634007"/>
    </source>
</evidence>
<proteinExistence type="inferred from homology"/>
<dbReference type="GO" id="GO:0016432">
    <property type="term" value="F:tRNA-uridine aminocarboxypropyltransferase activity"/>
    <property type="evidence" value="ECO:0007669"/>
    <property type="project" value="UniProtKB-EC"/>
</dbReference>
<evidence type="ECO:0000256" key="4">
    <source>
        <dbReference type="ARBA" id="ARBA00022694"/>
    </source>
</evidence>
<accession>A0ABD3LZP2</accession>
<dbReference type="AlphaFoldDB" id="A0ABD3LZP2"/>
<feature type="compositionally biased region" description="Low complexity" evidence="7">
    <location>
        <begin position="282"/>
        <end position="296"/>
    </location>
</feature>
<feature type="domain" description="DTW" evidence="8">
    <location>
        <begin position="49"/>
        <end position="266"/>
    </location>
</feature>
<feature type="compositionally biased region" description="Low complexity" evidence="7">
    <location>
        <begin position="32"/>
        <end position="44"/>
    </location>
</feature>
<keyword evidence="2" id="KW-0808">Transferase</keyword>
<organism evidence="9 10">
    <name type="scientific">Eucalyptus globulus</name>
    <name type="common">Tasmanian blue gum</name>
    <dbReference type="NCBI Taxonomy" id="34317"/>
    <lineage>
        <taxon>Eukaryota</taxon>
        <taxon>Viridiplantae</taxon>
        <taxon>Streptophyta</taxon>
        <taxon>Embryophyta</taxon>
        <taxon>Tracheophyta</taxon>
        <taxon>Spermatophyta</taxon>
        <taxon>Magnoliopsida</taxon>
        <taxon>eudicotyledons</taxon>
        <taxon>Gunneridae</taxon>
        <taxon>Pentapetalae</taxon>
        <taxon>rosids</taxon>
        <taxon>malvids</taxon>
        <taxon>Myrtales</taxon>
        <taxon>Myrtaceae</taxon>
        <taxon>Myrtoideae</taxon>
        <taxon>Eucalypteae</taxon>
        <taxon>Eucalyptus</taxon>
    </lineage>
</organism>
<feature type="region of interest" description="Disordered" evidence="7">
    <location>
        <begin position="1"/>
        <end position="44"/>
    </location>
</feature>
<reference evidence="9 10" key="1">
    <citation type="submission" date="2024-11" db="EMBL/GenBank/DDBJ databases">
        <title>Chromosome-level genome assembly of Eucalyptus globulus Labill. provides insights into its genome evolution.</title>
        <authorList>
            <person name="Li X."/>
        </authorList>
    </citation>
    <scope>NUCLEOTIDE SEQUENCE [LARGE SCALE GENOMIC DNA]</scope>
    <source>
        <strain evidence="9">CL2024</strain>
        <tissue evidence="9">Fresh tender leaves</tissue>
    </source>
</reference>
<gene>
    <name evidence="9" type="ORF">ACJRO7_002351</name>
</gene>
<evidence type="ECO:0000313" key="9">
    <source>
        <dbReference type="EMBL" id="KAL3755286.1"/>
    </source>
</evidence>
<evidence type="ECO:0000256" key="6">
    <source>
        <dbReference type="ARBA" id="ARBA00048718"/>
    </source>
</evidence>
<dbReference type="PANTHER" id="PTHR21392">
    <property type="entry name" value="TRNA-URIDINE AMINOCARBOXYPROPYLTRANSFERASE 2"/>
    <property type="match status" value="1"/>
</dbReference>
<keyword evidence="10" id="KW-1185">Reference proteome</keyword>
<dbReference type="GO" id="GO:0008033">
    <property type="term" value="P:tRNA processing"/>
    <property type="evidence" value="ECO:0007669"/>
    <property type="project" value="UniProtKB-KW"/>
</dbReference>
<evidence type="ECO:0000256" key="5">
    <source>
        <dbReference type="ARBA" id="ARBA00034489"/>
    </source>
</evidence>
<dbReference type="InterPro" id="IPR039262">
    <property type="entry name" value="DTWD2/TAPT"/>
</dbReference>
<comment type="similarity">
    <text evidence="5">Belongs to the TDD superfamily. DTWD2 family.</text>
</comment>
<dbReference type="PANTHER" id="PTHR21392:SF0">
    <property type="entry name" value="TRNA-URIDINE AMINOCARBOXYPROPYLTRANSFERASE 2"/>
    <property type="match status" value="1"/>
</dbReference>
<feature type="compositionally biased region" description="Basic and acidic residues" evidence="7">
    <location>
        <begin position="1"/>
        <end position="18"/>
    </location>
</feature>
<keyword evidence="3" id="KW-0949">S-adenosyl-L-methionine</keyword>
<feature type="region of interest" description="Disordered" evidence="7">
    <location>
        <begin position="274"/>
        <end position="296"/>
    </location>
</feature>
<evidence type="ECO:0000256" key="7">
    <source>
        <dbReference type="SAM" id="MobiDB-lite"/>
    </source>
</evidence>
<evidence type="ECO:0000256" key="3">
    <source>
        <dbReference type="ARBA" id="ARBA00022691"/>
    </source>
</evidence>
<dbReference type="InterPro" id="IPR005636">
    <property type="entry name" value="DTW"/>
</dbReference>